<gene>
    <name evidence="1" type="ORF">g.942</name>
</gene>
<reference evidence="1" key="1">
    <citation type="submission" date="2015-08" db="EMBL/GenBank/DDBJ databases">
        <authorList>
            <person name="Babu N.S."/>
            <person name="Beckwith C.J."/>
            <person name="Beseler K.G."/>
            <person name="Brison A."/>
            <person name="Carone J.V."/>
            <person name="Caskin T.P."/>
            <person name="Diamond M."/>
            <person name="Durham M.E."/>
            <person name="Foxe J.M."/>
            <person name="Go M."/>
            <person name="Henderson B.A."/>
            <person name="Jones I.B."/>
            <person name="McGettigan J.A."/>
            <person name="Micheletti S.J."/>
            <person name="Nasrallah M.E."/>
            <person name="Ortiz D."/>
            <person name="Piller C.R."/>
            <person name="Privatt S.R."/>
            <person name="Schneider S.L."/>
            <person name="Sharp S."/>
            <person name="Smith T.C."/>
            <person name="Stanton J.D."/>
            <person name="Ullery H.E."/>
            <person name="Wilson R.J."/>
            <person name="Serrano M.G."/>
            <person name="Buck G."/>
            <person name="Lee V."/>
            <person name="Wang Y."/>
            <person name="Carvalho R."/>
            <person name="Voegtly L."/>
            <person name="Shi R."/>
            <person name="Duckworth R."/>
            <person name="Johnson A."/>
            <person name="Loviza R."/>
            <person name="Walstead R."/>
            <person name="Shah Z."/>
            <person name="Kiflezghi M."/>
            <person name="Wade K."/>
            <person name="Ball S.L."/>
            <person name="Bradley K.W."/>
            <person name="Asai D.J."/>
            <person name="Bowman C.A."/>
            <person name="Russell D.A."/>
            <person name="Pope W.H."/>
            <person name="Jacobs-Sera D."/>
            <person name="Hendrix R.W."/>
            <person name="Hatfull G.F."/>
        </authorList>
    </citation>
    <scope>NUCLEOTIDE SEQUENCE</scope>
</reference>
<accession>A0A1D2A325</accession>
<protein>
    <submittedName>
        <fullName evidence="1">Uncharacterized protein</fullName>
    </submittedName>
</protein>
<proteinExistence type="predicted"/>
<sequence>MSSQDLPGLMPILPAEMPWLFPKVNFRLFKIEAGEIGFDESSCGTPSDFMAMVQRDQTAAAHLLDALAAQGVAGGRDEPSGGRDEPSSASTLLVDMYDECIAALCDSPLTVGALEVMHSQVSCRKLSLDLTSGFVNHAILCLEEEEQESLSSQHPRLVRLFAALLRPLISHHPGLLLSCPALEGFCLRNLQHSEGIALFQFLKQQQELYL</sequence>
<dbReference type="InterPro" id="IPR019312">
    <property type="entry name" value="CNOT11"/>
</dbReference>
<dbReference type="GO" id="GO:0030014">
    <property type="term" value="C:CCR4-NOT complex"/>
    <property type="evidence" value="ECO:0007669"/>
    <property type="project" value="InterPro"/>
</dbReference>
<dbReference type="Pfam" id="PF10155">
    <property type="entry name" value="CNOT11"/>
    <property type="match status" value="1"/>
</dbReference>
<dbReference type="AlphaFoldDB" id="A0A1D2A325"/>
<dbReference type="EMBL" id="GDKF01005012">
    <property type="protein sequence ID" value="JAT73610.1"/>
    <property type="molecule type" value="Transcribed_RNA"/>
</dbReference>
<name>A0A1D2A325_AUXPR</name>
<evidence type="ECO:0000313" key="1">
    <source>
        <dbReference type="EMBL" id="JAT73610.1"/>
    </source>
</evidence>
<organism evidence="1">
    <name type="scientific">Auxenochlorella protothecoides</name>
    <name type="common">Green microalga</name>
    <name type="synonym">Chlorella protothecoides</name>
    <dbReference type="NCBI Taxonomy" id="3075"/>
    <lineage>
        <taxon>Eukaryota</taxon>
        <taxon>Viridiplantae</taxon>
        <taxon>Chlorophyta</taxon>
        <taxon>core chlorophytes</taxon>
        <taxon>Trebouxiophyceae</taxon>
        <taxon>Chlorellales</taxon>
        <taxon>Chlorellaceae</taxon>
        <taxon>Auxenochlorella</taxon>
    </lineage>
</organism>